<dbReference type="RefSeq" id="WP_294893853.1">
    <property type="nucleotide sequence ID" value="NZ_DLUI01000063.1"/>
</dbReference>
<accession>A0A2D3WKD9</accession>
<organism evidence="1 2">
    <name type="scientific">Sulfuricurvum kujiense</name>
    <dbReference type="NCBI Taxonomy" id="148813"/>
    <lineage>
        <taxon>Bacteria</taxon>
        <taxon>Pseudomonadati</taxon>
        <taxon>Campylobacterota</taxon>
        <taxon>Epsilonproteobacteria</taxon>
        <taxon>Campylobacterales</taxon>
        <taxon>Sulfurimonadaceae</taxon>
        <taxon>Sulfuricurvum</taxon>
    </lineage>
</organism>
<evidence type="ECO:0000313" key="1">
    <source>
        <dbReference type="EMBL" id="DAB38766.1"/>
    </source>
</evidence>
<sequence length="449" mass="52427">MDKGKNEVRLFDTFKTWLNPLPMHRAPQYGRGIHALPNTDERELFERSSAAFMDGDILSGYEYFLSSLIHQKNTYPSPHLSIERLEESLHFSLTQGYALIKGVATLTSFEAHADIALSDKLHVAIKRRFLERDFQLTYCRFSESKGVVKLSIRLDNATITPQKIFYPLREIALNADFEKEFIAGEFDESLLLDTEHLLSVPREKIEVNFTFMQQWIQETKQSLIGLLSNDNTGMTSFSYLALLLQIDYLLLPHKKMAKNISEKINGYFMDDEKLTEDKNVDLEQYLTELEAMDIESFATQFYNSAYTFSPFEQAMHDEISAFIEESLGKVRWYKNNRSTYVITVIYRYISLYILYNYGLHPSLRSLLHLHVEIYASDFFKAAGETPLYDPLSKSFKENLIAQRIRESIEPYMSRYKGLNDFSEHLNYSDLDHFSQSYYLQIKNLDYTEV</sequence>
<dbReference type="AlphaFoldDB" id="A0A2D3WKD9"/>
<name>A0A2D3WKD9_9BACT</name>
<protein>
    <submittedName>
        <fullName evidence="1">Uncharacterized protein</fullName>
    </submittedName>
</protein>
<reference evidence="1 2" key="1">
    <citation type="journal article" date="2017" name="Front. Microbiol.">
        <title>Comparative Genomic Analysis of the Class Epsilonproteobacteria and Proposed Reclassification to Epsilonbacteraeota (phyl. nov.).</title>
        <authorList>
            <person name="Waite D.W."/>
            <person name="Vanwonterghem I."/>
            <person name="Rinke C."/>
            <person name="Parks D.H."/>
            <person name="Zhang Y."/>
            <person name="Takai K."/>
            <person name="Sievert S.M."/>
            <person name="Simon J."/>
            <person name="Campbell B.J."/>
            <person name="Hanson T.E."/>
            <person name="Woyke T."/>
            <person name="Klotz M.G."/>
            <person name="Hugenholtz P."/>
        </authorList>
    </citation>
    <scope>NUCLEOTIDE SEQUENCE [LARGE SCALE GENOMIC DNA]</scope>
    <source>
        <strain evidence="1">UBA12443</strain>
    </source>
</reference>
<gene>
    <name evidence="1" type="ORF">CFH83_04250</name>
</gene>
<dbReference type="Proteomes" id="UP000228859">
    <property type="component" value="Unassembled WGS sequence"/>
</dbReference>
<comment type="caution">
    <text evidence="1">The sequence shown here is derived from an EMBL/GenBank/DDBJ whole genome shotgun (WGS) entry which is preliminary data.</text>
</comment>
<proteinExistence type="predicted"/>
<evidence type="ECO:0000313" key="2">
    <source>
        <dbReference type="Proteomes" id="UP000228859"/>
    </source>
</evidence>
<dbReference type="EMBL" id="DLUI01000063">
    <property type="protein sequence ID" value="DAB38766.1"/>
    <property type="molecule type" value="Genomic_DNA"/>
</dbReference>